<evidence type="ECO:0000313" key="8">
    <source>
        <dbReference type="EMBL" id="KAJ4454995.1"/>
    </source>
</evidence>
<dbReference type="Gene3D" id="1.25.10.10">
    <property type="entry name" value="Leucine-rich Repeat Variant"/>
    <property type="match status" value="2"/>
</dbReference>
<evidence type="ECO:0000256" key="3">
    <source>
        <dbReference type="ARBA" id="ARBA00022737"/>
    </source>
</evidence>
<keyword evidence="9" id="KW-1185">Reference proteome</keyword>
<sequence length="1070" mass="115955">MLNAQRPRQEPRSPASDRLFEKRNIASLEIEQIVRNLNNQKKMDDIRRIIRTLTNSFVFSPQPNCRKGGLHGLATVVIALVAVRAPAARNPPHHLITSPLRHLLAACWCLQESSVYLAEVLPPILRCCSDQDSRVRFYAVEALYNACKAAGPHALHFFNEIFDQMSKLSADPDTEVKSACQLLDRAIKELVVGYPQTFDMAKWVPLLAQTTRLMNPFVRQFILAAPPTHDHSSGVPRPRPVNMLLPQPSAVPHTVPQLDALQHLPAYFEGLMGYLADENREIRQQTERVLKEYLGFIKAAPSFDLLPIAQSLILQLGGKDHFTKLVAIRWLRELLVLTAASFHAPLPSGPPSPSSDADPTGAAAQQAPTGSVGGAGPQQVALHPMVALGPGMLRVLLLCTGDQDPELCEAAMEANGELLRLIQRLEISDDHMTTMLQACRSEIESTSASVRLVALHWVAMFYARWPERLASHISELFPVLLRALSDENSKVAKHSMEVLGRVALHSRSYFASFVESLLRLFRTDRHCLLQRAHVIISRLSLSLHPERIFRALARFLEDEQDDPEFAAQMVQSLNIALLTSAEVHPLRVLLHQAASGDPHATSLYQALARTWCHDPVSMLCLALLAKMHHHASLIVKVICEELEMTQDLLMQLDRFIELLESPVYARVASMVAHFFYAAVRAGLPWLADLRNCLMDPSTFPALHTALYGVLMLLPQSGAFHTLHARLSASTAFCQTLLLHQNARALERIEVQVRLALLASRAGGWPLSGAPSAALLSSFAPTDHACPGGACRAPARGHAAVPAPGWRLCGAPTLAASTSTTTLPATGPEPAVGPAQPNLMDPAVFLEHFRAVQRIHQASRDTGPRPPPTAAASPACSRCCFSVSAAVPELRKARLLYPNQRPSDVVPTTEAPAPIGAAPLTPAAATATPASTAPAPIGEGDAPISHHHHRHPHPEHHHHPRPRSSSAATASSTSSSGSTDGGSRSHSDGEGSTGEEDASLPPAPPEVTNLLASGGVPTKKSEEGEEEISASLIGPRSRANSPEPPPQPQAPAHPEPVETTQPPSASKPEEK</sequence>
<evidence type="ECO:0000256" key="2">
    <source>
        <dbReference type="ARBA" id="ARBA00010225"/>
    </source>
</evidence>
<name>A0ABQ8UDT2_9EUKA</name>
<dbReference type="SUPFAM" id="SSF48371">
    <property type="entry name" value="ARM repeat"/>
    <property type="match status" value="1"/>
</dbReference>
<dbReference type="Pfam" id="PF11916">
    <property type="entry name" value="Vac14_Fig4_bd"/>
    <property type="match status" value="2"/>
</dbReference>
<feature type="compositionally biased region" description="Low complexity" evidence="6">
    <location>
        <begin position="354"/>
        <end position="364"/>
    </location>
</feature>
<comment type="subcellular location">
    <subcellularLocation>
        <location evidence="1">Endomembrane system</location>
    </subcellularLocation>
</comment>
<dbReference type="InterPro" id="IPR021133">
    <property type="entry name" value="HEAT_type_2"/>
</dbReference>
<feature type="region of interest" description="Disordered" evidence="6">
    <location>
        <begin position="347"/>
        <end position="375"/>
    </location>
</feature>
<dbReference type="EMBL" id="JAPMOS010000125">
    <property type="protein sequence ID" value="KAJ4454995.1"/>
    <property type="molecule type" value="Genomic_DNA"/>
</dbReference>
<feature type="compositionally biased region" description="Low complexity" evidence="6">
    <location>
        <begin position="910"/>
        <end position="935"/>
    </location>
</feature>
<evidence type="ECO:0000259" key="7">
    <source>
        <dbReference type="Pfam" id="PF11916"/>
    </source>
</evidence>
<organism evidence="8 9">
    <name type="scientific">Paratrimastix pyriformis</name>
    <dbReference type="NCBI Taxonomy" id="342808"/>
    <lineage>
        <taxon>Eukaryota</taxon>
        <taxon>Metamonada</taxon>
        <taxon>Preaxostyla</taxon>
        <taxon>Paratrimastigidae</taxon>
        <taxon>Paratrimastix</taxon>
    </lineage>
</organism>
<gene>
    <name evidence="8" type="ORF">PAPYR_10180</name>
</gene>
<evidence type="ECO:0000313" key="9">
    <source>
        <dbReference type="Proteomes" id="UP001141327"/>
    </source>
</evidence>
<dbReference type="Pfam" id="PF12755">
    <property type="entry name" value="Vac14_Fab1_bd"/>
    <property type="match status" value="1"/>
</dbReference>
<feature type="compositionally biased region" description="Low complexity" evidence="6">
    <location>
        <begin position="962"/>
        <end position="981"/>
    </location>
</feature>
<feature type="compositionally biased region" description="Basic residues" evidence="6">
    <location>
        <begin position="944"/>
        <end position="961"/>
    </location>
</feature>
<dbReference type="InterPro" id="IPR016024">
    <property type="entry name" value="ARM-type_fold"/>
</dbReference>
<comment type="similarity">
    <text evidence="2">Belongs to the VAC14 family.</text>
</comment>
<evidence type="ECO:0000256" key="4">
    <source>
        <dbReference type="ARBA" id="ARBA00023136"/>
    </source>
</evidence>
<dbReference type="InterPro" id="IPR026825">
    <property type="entry name" value="Vac14"/>
</dbReference>
<evidence type="ECO:0000256" key="6">
    <source>
        <dbReference type="SAM" id="MobiDB-lite"/>
    </source>
</evidence>
<dbReference type="InterPro" id="IPR021841">
    <property type="entry name" value="VAC14_Fig4p-bd"/>
</dbReference>
<feature type="domain" description="Vacuolar protein 14 C-terminal Fig4-binding" evidence="7">
    <location>
        <begin position="684"/>
        <end position="728"/>
    </location>
</feature>
<dbReference type="InterPro" id="IPR011989">
    <property type="entry name" value="ARM-like"/>
</dbReference>
<dbReference type="PROSITE" id="PS50077">
    <property type="entry name" value="HEAT_REPEAT"/>
    <property type="match status" value="1"/>
</dbReference>
<feature type="compositionally biased region" description="Pro residues" evidence="6">
    <location>
        <begin position="1041"/>
        <end position="1053"/>
    </location>
</feature>
<comment type="caution">
    <text evidence="8">The sequence shown here is derived from an EMBL/GenBank/DDBJ whole genome shotgun (WGS) entry which is preliminary data.</text>
</comment>
<feature type="domain" description="Vacuolar protein 14 C-terminal Fig4-binding" evidence="7">
    <location>
        <begin position="526"/>
        <end position="666"/>
    </location>
</feature>
<proteinExistence type="inferred from homology"/>
<keyword evidence="3" id="KW-0677">Repeat</keyword>
<feature type="region of interest" description="Disordered" evidence="6">
    <location>
        <begin position="900"/>
        <end position="1070"/>
    </location>
</feature>
<dbReference type="Proteomes" id="UP001141327">
    <property type="component" value="Unassembled WGS sequence"/>
</dbReference>
<keyword evidence="4" id="KW-0472">Membrane</keyword>
<dbReference type="PANTHER" id="PTHR16023:SF0">
    <property type="entry name" value="PROTEIN VAC14 HOMOLOG"/>
    <property type="match status" value="1"/>
</dbReference>
<protein>
    <recommendedName>
        <fullName evidence="7">Vacuolar protein 14 C-terminal Fig4-binding domain-containing protein</fullName>
    </recommendedName>
</protein>
<evidence type="ECO:0000256" key="5">
    <source>
        <dbReference type="PROSITE-ProRule" id="PRU00103"/>
    </source>
</evidence>
<dbReference type="PANTHER" id="PTHR16023">
    <property type="entry name" value="TAX1 BINDING PROTEIN-RELATED"/>
    <property type="match status" value="1"/>
</dbReference>
<evidence type="ECO:0000256" key="1">
    <source>
        <dbReference type="ARBA" id="ARBA00004308"/>
    </source>
</evidence>
<reference evidence="8" key="1">
    <citation type="journal article" date="2022" name="bioRxiv">
        <title>Genomics of Preaxostyla Flagellates Illuminates Evolutionary Transitions and the Path Towards Mitochondrial Loss.</title>
        <authorList>
            <person name="Novak L.V.F."/>
            <person name="Treitli S.C."/>
            <person name="Pyrih J."/>
            <person name="Halakuc P."/>
            <person name="Pipaliya S.V."/>
            <person name="Vacek V."/>
            <person name="Brzon O."/>
            <person name="Soukal P."/>
            <person name="Eme L."/>
            <person name="Dacks J.B."/>
            <person name="Karnkowska A."/>
            <person name="Elias M."/>
            <person name="Hampl V."/>
        </authorList>
    </citation>
    <scope>NUCLEOTIDE SEQUENCE</scope>
    <source>
        <strain evidence="8">RCP-MX</strain>
    </source>
</reference>
<accession>A0ABQ8UDT2</accession>
<feature type="repeat" description="HEAT" evidence="5">
    <location>
        <begin position="120"/>
        <end position="156"/>
    </location>
</feature>